<dbReference type="PANTHER" id="PTHR21588">
    <property type="entry name" value="COILED-COIL-HELIX-COILED-COIL-HELIX DOMAIN CONTAINING 6"/>
    <property type="match status" value="1"/>
</dbReference>
<sequence length="333" mass="37380">MGGGGSTTRNITMEEDPDTGMVKGGPARAPSVGQSSGMLSQPEVQPSSTPMEDPLVSDQGEDSPLELFPPMEVGGSELDSNASGSEDEPLFRTDIPPDIFDKAVGILRAQLGYPASAQLEVSSKFRLTLNRPSTSVKESLPVDAECEDRFRAAAAVKKWTAFPRNQNAAFRVDEKDWRDLFRAPSVPQAAEDYLRSVSEDVLRRMLGEEQSQEVLKEHHQWDVKEKKLLEDKWQARLNASERKWQERLRAIEERNANTFEINTEEFKKAAEEVEAKFIKQSHVPICQSLQEEVMKCFNENPKHTLRCSQQVKDFTHCVEQARTSIVTKKSLAS</sequence>
<evidence type="ECO:0000313" key="3">
    <source>
        <dbReference type="Proteomes" id="UP001152320"/>
    </source>
</evidence>
<name>A0A9Q1HJU4_HOLLE</name>
<feature type="compositionally biased region" description="Polar residues" evidence="1">
    <location>
        <begin position="32"/>
        <end position="50"/>
    </location>
</feature>
<dbReference type="Proteomes" id="UP001152320">
    <property type="component" value="Chromosome 2"/>
</dbReference>
<accession>A0A9Q1HJU4</accession>
<comment type="caution">
    <text evidence="2">The sequence shown here is derived from an EMBL/GenBank/DDBJ whole genome shotgun (WGS) entry which is preliminary data.</text>
</comment>
<protein>
    <submittedName>
        <fullName evidence="2">MICOS complex subunit Mic19</fullName>
    </submittedName>
</protein>
<organism evidence="2 3">
    <name type="scientific">Holothuria leucospilota</name>
    <name type="common">Black long sea cucumber</name>
    <name type="synonym">Mertensiothuria leucospilota</name>
    <dbReference type="NCBI Taxonomy" id="206669"/>
    <lineage>
        <taxon>Eukaryota</taxon>
        <taxon>Metazoa</taxon>
        <taxon>Echinodermata</taxon>
        <taxon>Eleutherozoa</taxon>
        <taxon>Echinozoa</taxon>
        <taxon>Holothuroidea</taxon>
        <taxon>Aspidochirotacea</taxon>
        <taxon>Aspidochirotida</taxon>
        <taxon>Holothuriidae</taxon>
        <taxon>Holothuria</taxon>
    </lineage>
</organism>
<dbReference type="InterPro" id="IPR052632">
    <property type="entry name" value="MICOS_subunit_Mic19"/>
</dbReference>
<dbReference type="OrthoDB" id="70030at2759"/>
<keyword evidence="3" id="KW-1185">Reference proteome</keyword>
<dbReference type="PANTHER" id="PTHR21588:SF18">
    <property type="entry name" value="MICOS COMPLEX SUBUNIT MIC19"/>
    <property type="match status" value="1"/>
</dbReference>
<dbReference type="GO" id="GO:0061617">
    <property type="term" value="C:MICOS complex"/>
    <property type="evidence" value="ECO:0007669"/>
    <property type="project" value="TreeGrafter"/>
</dbReference>
<evidence type="ECO:0000256" key="1">
    <source>
        <dbReference type="SAM" id="MobiDB-lite"/>
    </source>
</evidence>
<dbReference type="EMBL" id="JAIZAY010000002">
    <property type="protein sequence ID" value="KAJ8047668.1"/>
    <property type="molecule type" value="Genomic_DNA"/>
</dbReference>
<dbReference type="AlphaFoldDB" id="A0A9Q1HJU4"/>
<feature type="region of interest" description="Disordered" evidence="1">
    <location>
        <begin position="1"/>
        <end position="94"/>
    </location>
</feature>
<proteinExistence type="predicted"/>
<dbReference type="GO" id="GO:0007007">
    <property type="term" value="P:inner mitochondrial membrane organization"/>
    <property type="evidence" value="ECO:0007669"/>
    <property type="project" value="TreeGrafter"/>
</dbReference>
<evidence type="ECO:0000313" key="2">
    <source>
        <dbReference type="EMBL" id="KAJ8047668.1"/>
    </source>
</evidence>
<gene>
    <name evidence="2" type="ORF">HOLleu_06719</name>
</gene>
<reference evidence="2" key="1">
    <citation type="submission" date="2021-10" db="EMBL/GenBank/DDBJ databases">
        <title>Tropical sea cucumber genome reveals ecological adaptation and Cuvierian tubules defense mechanism.</title>
        <authorList>
            <person name="Chen T."/>
        </authorList>
    </citation>
    <scope>NUCLEOTIDE SEQUENCE</scope>
    <source>
        <strain evidence="2">Nanhai2018</strain>
        <tissue evidence="2">Muscle</tissue>
    </source>
</reference>